<dbReference type="InterPro" id="IPR036901">
    <property type="entry name" value="Asp/Orn_carbamoylTrfase_sf"/>
</dbReference>
<dbReference type="InterPro" id="IPR006131">
    <property type="entry name" value="Asp_carbamoyltransf_Asp/Orn-bd"/>
</dbReference>
<dbReference type="Proteomes" id="UP000002318">
    <property type="component" value="Chromosome"/>
</dbReference>
<dbReference type="InterPro" id="IPR006132">
    <property type="entry name" value="Asp/Orn_carbamoyltranf_P-bd"/>
</dbReference>
<dbReference type="InterPro" id="IPR006130">
    <property type="entry name" value="Asp/Orn_carbamoylTrfase"/>
</dbReference>
<dbReference type="Pfam" id="PF02729">
    <property type="entry name" value="OTCace_N"/>
    <property type="match status" value="1"/>
</dbReference>
<dbReference type="STRING" id="573413.Spirs_2731"/>
<dbReference type="GO" id="GO:0042450">
    <property type="term" value="P:L-arginine biosynthetic process via ornithine"/>
    <property type="evidence" value="ECO:0007669"/>
    <property type="project" value="TreeGrafter"/>
</dbReference>
<dbReference type="PROSITE" id="PS00097">
    <property type="entry name" value="CARBAMOYLTRANSFERASE"/>
    <property type="match status" value="1"/>
</dbReference>
<feature type="domain" description="Aspartate/ornithine carbamoyltransferase carbamoyl-P binding" evidence="4">
    <location>
        <begin position="8"/>
        <end position="152"/>
    </location>
</feature>
<dbReference type="Pfam" id="PF00185">
    <property type="entry name" value="OTCace"/>
    <property type="match status" value="1"/>
</dbReference>
<dbReference type="PANTHER" id="PTHR45753">
    <property type="entry name" value="ORNITHINE CARBAMOYLTRANSFERASE, MITOCHONDRIAL"/>
    <property type="match status" value="1"/>
</dbReference>
<dbReference type="Gene3D" id="3.40.50.1370">
    <property type="entry name" value="Aspartate/ornithine carbamoyltransferase"/>
    <property type="match status" value="2"/>
</dbReference>
<dbReference type="KEGG" id="ssm:Spirs_2731"/>
<dbReference type="PRINTS" id="PR00100">
    <property type="entry name" value="AOTCASE"/>
</dbReference>
<dbReference type="SUPFAM" id="SSF53671">
    <property type="entry name" value="Aspartate/ornithine carbamoyltransferase"/>
    <property type="match status" value="1"/>
</dbReference>
<dbReference type="EC" id="2.1.3.3" evidence="5"/>
<name>E1R8S8_SEDSS</name>
<evidence type="ECO:0000256" key="1">
    <source>
        <dbReference type="ARBA" id="ARBA00022679"/>
    </source>
</evidence>
<sequence length="326" mass="36769">MYNNLKGKHLISTQDWTLPELEQLLAVASRLKQERQLGIPHNTLLLAKTFFMLFFEESTRTRNAFEAGIHQLGGHAHFLTPKATQIDHGETAKDTVKVLERYGEGLGIRKTFGTGNAYMREIAKWSKIPVVNMQCEDYHPTQVLADIMTIKEKFNNELRGRRICVSWTSAPNYIRPLSMAQSLVLAMPRFGLDVTLAHPPEFKLKPEIMETAKANAEAAGTKFEVVDSMDAAAEGADIIYAKGWGPIVYTEDEKEGLALIDKNPGWVVDQRRMNMASRDSIYMHCMPYDRDIEVTSEVVDGPHSVVFDEAENRLHIMKAIMAATMI</sequence>
<dbReference type="EMBL" id="CP002116">
    <property type="protein sequence ID" value="ADK81835.1"/>
    <property type="molecule type" value="Genomic_DNA"/>
</dbReference>
<dbReference type="HOGENOM" id="CLU_043846_3_3_12"/>
<comment type="similarity">
    <text evidence="2">Belongs to the aspartate/ornithine carbamoyltransferase superfamily.</text>
</comment>
<feature type="domain" description="Aspartate/ornithine carbamoyltransferase Asp/Orn-binding" evidence="3">
    <location>
        <begin position="179"/>
        <end position="323"/>
    </location>
</feature>
<dbReference type="PANTHER" id="PTHR45753:SF3">
    <property type="entry name" value="ORNITHINE TRANSCARBAMYLASE, MITOCHONDRIAL"/>
    <property type="match status" value="1"/>
</dbReference>
<dbReference type="PRINTS" id="PR00101">
    <property type="entry name" value="ATCASE"/>
</dbReference>
<proteinExistence type="inferred from homology"/>
<gene>
    <name evidence="5" type="ordered locus">Spirs_2731</name>
</gene>
<dbReference type="RefSeq" id="WP_013255296.1">
    <property type="nucleotide sequence ID" value="NC_014364.1"/>
</dbReference>
<evidence type="ECO:0000259" key="4">
    <source>
        <dbReference type="Pfam" id="PF02729"/>
    </source>
</evidence>
<evidence type="ECO:0000313" key="5">
    <source>
        <dbReference type="EMBL" id="ADK81835.1"/>
    </source>
</evidence>
<organism evidence="5 6">
    <name type="scientific">Sediminispirochaeta smaragdinae (strain DSM 11293 / JCM 15392 / SEBR 4228)</name>
    <name type="common">Spirochaeta smaragdinae</name>
    <dbReference type="NCBI Taxonomy" id="573413"/>
    <lineage>
        <taxon>Bacteria</taxon>
        <taxon>Pseudomonadati</taxon>
        <taxon>Spirochaetota</taxon>
        <taxon>Spirochaetia</taxon>
        <taxon>Spirochaetales</taxon>
        <taxon>Spirochaetaceae</taxon>
        <taxon>Sediminispirochaeta</taxon>
    </lineage>
</organism>
<dbReference type="GO" id="GO:0019240">
    <property type="term" value="P:citrulline biosynthetic process"/>
    <property type="evidence" value="ECO:0007669"/>
    <property type="project" value="TreeGrafter"/>
</dbReference>
<dbReference type="GO" id="GO:0016597">
    <property type="term" value="F:amino acid binding"/>
    <property type="evidence" value="ECO:0007669"/>
    <property type="project" value="InterPro"/>
</dbReference>
<evidence type="ECO:0000259" key="3">
    <source>
        <dbReference type="Pfam" id="PF00185"/>
    </source>
</evidence>
<evidence type="ECO:0000256" key="2">
    <source>
        <dbReference type="RuleBase" id="RU003634"/>
    </source>
</evidence>
<keyword evidence="6" id="KW-1185">Reference proteome</keyword>
<dbReference type="OrthoDB" id="9802587at2"/>
<dbReference type="eggNOG" id="COG0078">
    <property type="taxonomic scope" value="Bacteria"/>
</dbReference>
<keyword evidence="1 2" id="KW-0808">Transferase</keyword>
<protein>
    <submittedName>
        <fullName evidence="5">Ornithine carbamoyltransferase</fullName>
        <ecNumber evidence="5">2.1.3.3</ecNumber>
    </submittedName>
</protein>
<dbReference type="GO" id="GO:0004585">
    <property type="term" value="F:ornithine carbamoyltransferase activity"/>
    <property type="evidence" value="ECO:0007669"/>
    <property type="project" value="UniProtKB-EC"/>
</dbReference>
<dbReference type="AlphaFoldDB" id="E1R8S8"/>
<evidence type="ECO:0000313" key="6">
    <source>
        <dbReference type="Proteomes" id="UP000002318"/>
    </source>
</evidence>
<accession>E1R8S8</accession>
<reference evidence="5 6" key="1">
    <citation type="journal article" date="2010" name="Stand. Genomic Sci.">
        <title>Complete genome sequence of Spirochaeta smaragdinae type strain (SEBR 4228).</title>
        <authorList>
            <person name="Mavromatis K."/>
            <person name="Yasawong M."/>
            <person name="Chertkov O."/>
            <person name="Lapidus A."/>
            <person name="Lucas S."/>
            <person name="Nolan M."/>
            <person name="Del Rio T.G."/>
            <person name="Tice H."/>
            <person name="Cheng J.F."/>
            <person name="Pitluck S."/>
            <person name="Liolios K."/>
            <person name="Ivanova N."/>
            <person name="Tapia R."/>
            <person name="Han C."/>
            <person name="Bruce D."/>
            <person name="Goodwin L."/>
            <person name="Pati A."/>
            <person name="Chen A."/>
            <person name="Palaniappan K."/>
            <person name="Land M."/>
            <person name="Hauser L."/>
            <person name="Chang Y.J."/>
            <person name="Jeffries C.D."/>
            <person name="Detter J.C."/>
            <person name="Rohde M."/>
            <person name="Brambilla E."/>
            <person name="Spring S."/>
            <person name="Goker M."/>
            <person name="Sikorski J."/>
            <person name="Woyke T."/>
            <person name="Bristow J."/>
            <person name="Eisen J.A."/>
            <person name="Markowitz V."/>
            <person name="Hugenholtz P."/>
            <person name="Klenk H.P."/>
            <person name="Kyrpides N.C."/>
        </authorList>
    </citation>
    <scope>NUCLEOTIDE SEQUENCE [LARGE SCALE GENOMIC DNA]</scope>
    <source>
        <strain evidence="6">DSM 11293 / JCM 15392 / SEBR 4228</strain>
    </source>
</reference>